<dbReference type="EMBL" id="PVEP01000015">
    <property type="protein sequence ID" value="PQV52897.1"/>
    <property type="molecule type" value="Genomic_DNA"/>
</dbReference>
<dbReference type="Proteomes" id="UP000238338">
    <property type="component" value="Unassembled WGS sequence"/>
</dbReference>
<organism evidence="1 2">
    <name type="scientific">Albidovulum denitrificans</name>
    <dbReference type="NCBI Taxonomy" id="404881"/>
    <lineage>
        <taxon>Bacteria</taxon>
        <taxon>Pseudomonadati</taxon>
        <taxon>Pseudomonadota</taxon>
        <taxon>Alphaproteobacteria</taxon>
        <taxon>Rhodobacterales</taxon>
        <taxon>Paracoccaceae</taxon>
        <taxon>Albidovulum</taxon>
    </lineage>
</organism>
<name>A0A2S8RWN3_9RHOB</name>
<evidence type="ECO:0008006" key="3">
    <source>
        <dbReference type="Google" id="ProtNLM"/>
    </source>
</evidence>
<dbReference type="AlphaFoldDB" id="A0A2S8RWN3"/>
<accession>A0A2S8RWN3</accession>
<evidence type="ECO:0000313" key="1">
    <source>
        <dbReference type="EMBL" id="PQV52897.1"/>
    </source>
</evidence>
<evidence type="ECO:0000313" key="2">
    <source>
        <dbReference type="Proteomes" id="UP000238338"/>
    </source>
</evidence>
<dbReference type="OrthoDB" id="8221842at2"/>
<proteinExistence type="predicted"/>
<keyword evidence="2" id="KW-1185">Reference proteome</keyword>
<protein>
    <recommendedName>
        <fullName evidence="3">F5/8 type C domain-containing protein</fullName>
    </recommendedName>
</protein>
<reference evidence="1 2" key="1">
    <citation type="submission" date="2018-02" db="EMBL/GenBank/DDBJ databases">
        <title>Genomic Encyclopedia of Archaeal and Bacterial Type Strains, Phase II (KMG-II): from individual species to whole genera.</title>
        <authorList>
            <person name="Goeker M."/>
        </authorList>
    </citation>
    <scope>NUCLEOTIDE SEQUENCE [LARGE SCALE GENOMIC DNA]</scope>
    <source>
        <strain evidence="1 2">DSM 18921</strain>
    </source>
</reference>
<dbReference type="RefSeq" id="WP_105516541.1">
    <property type="nucleotide sequence ID" value="NZ_PVEP01000015.1"/>
</dbReference>
<comment type="caution">
    <text evidence="1">The sequence shown here is derived from an EMBL/GenBank/DDBJ whole genome shotgun (WGS) entry which is preliminary data.</text>
</comment>
<sequence length="287" mass="30282">MTLTISSARAALLAAAGTQNNPIIAWENLAATATITTPLRTAPVGGEAINAVSGTTFDAWTPDALASIGNVIFKCDMGSAVAPDFIGVIGHNAAALGVTSIRVDHSVDGSTWVAIGDPITAANMSGVADGSYFSGAPARQYWRVVFYDLPAFADLSVAGIFIGNVLTVPDRFYQGFAPVITPTEVELQSNVSAGGNLLGSSVIKRGSRIGLNFDHLPESFVRGAQWMAFQRAFNDGNPAFIAWRPTKYGQDLHYIWRDGAVIRPSNSGPKDYMSAQVEARVFEGAAP</sequence>
<gene>
    <name evidence="1" type="ORF">LX70_04003</name>
</gene>